<sequence>MRCLLRPLAMAALAGGVLTTPPVPTAYVVNRDHTFRVDNISVKYAHSPNGVLGGLLGLRAL</sequence>
<dbReference type="Proteomes" id="UP001165124">
    <property type="component" value="Unassembled WGS sequence"/>
</dbReference>
<gene>
    <name evidence="2" type="ORF">Arub01_51430</name>
</gene>
<evidence type="ECO:0000256" key="1">
    <source>
        <dbReference type="SAM" id="SignalP"/>
    </source>
</evidence>
<name>A0A9W6PYU3_9ACTN</name>
<keyword evidence="1" id="KW-0732">Signal</keyword>
<reference evidence="2" key="1">
    <citation type="submission" date="2023-02" db="EMBL/GenBank/DDBJ databases">
        <title>Actinomadura rubrobrunea NBRC 14622.</title>
        <authorList>
            <person name="Ichikawa N."/>
            <person name="Sato H."/>
            <person name="Tonouchi N."/>
        </authorList>
    </citation>
    <scope>NUCLEOTIDE SEQUENCE</scope>
    <source>
        <strain evidence="2">NBRC 14622</strain>
    </source>
</reference>
<keyword evidence="3" id="KW-1185">Reference proteome</keyword>
<feature type="chain" id="PRO_5040761755" evidence="1">
    <location>
        <begin position="27"/>
        <end position="61"/>
    </location>
</feature>
<protein>
    <submittedName>
        <fullName evidence="2">Uncharacterized protein</fullName>
    </submittedName>
</protein>
<evidence type="ECO:0000313" key="3">
    <source>
        <dbReference type="Proteomes" id="UP001165124"/>
    </source>
</evidence>
<proteinExistence type="predicted"/>
<evidence type="ECO:0000313" key="2">
    <source>
        <dbReference type="EMBL" id="GLW66899.1"/>
    </source>
</evidence>
<dbReference type="AlphaFoldDB" id="A0A9W6PYU3"/>
<organism evidence="2 3">
    <name type="scientific">Actinomadura rubrobrunea</name>
    <dbReference type="NCBI Taxonomy" id="115335"/>
    <lineage>
        <taxon>Bacteria</taxon>
        <taxon>Bacillati</taxon>
        <taxon>Actinomycetota</taxon>
        <taxon>Actinomycetes</taxon>
        <taxon>Streptosporangiales</taxon>
        <taxon>Thermomonosporaceae</taxon>
        <taxon>Actinomadura</taxon>
    </lineage>
</organism>
<dbReference type="EMBL" id="BSRZ01000018">
    <property type="protein sequence ID" value="GLW66899.1"/>
    <property type="molecule type" value="Genomic_DNA"/>
</dbReference>
<feature type="signal peptide" evidence="1">
    <location>
        <begin position="1"/>
        <end position="26"/>
    </location>
</feature>
<accession>A0A9W6PYU3</accession>
<comment type="caution">
    <text evidence="2">The sequence shown here is derived from an EMBL/GenBank/DDBJ whole genome shotgun (WGS) entry which is preliminary data.</text>
</comment>